<keyword evidence="8 14" id="KW-0256">Endoplasmic reticulum</keyword>
<evidence type="ECO:0000256" key="15">
    <source>
        <dbReference type="SAM" id="MobiDB-lite"/>
    </source>
</evidence>
<dbReference type="GO" id="GO:0005789">
    <property type="term" value="C:endoplasmic reticulum membrane"/>
    <property type="evidence" value="ECO:0007669"/>
    <property type="project" value="UniProtKB-SubCell"/>
</dbReference>
<evidence type="ECO:0000256" key="4">
    <source>
        <dbReference type="ARBA" id="ARBA00018317"/>
    </source>
</evidence>
<dbReference type="CDD" id="cd00038">
    <property type="entry name" value="CAP_ED"/>
    <property type="match status" value="3"/>
</dbReference>
<feature type="domain" description="Cyclic nucleotide-binding" evidence="16">
    <location>
        <begin position="718"/>
        <end position="795"/>
    </location>
</feature>
<feature type="region of interest" description="Disordered" evidence="15">
    <location>
        <begin position="570"/>
        <end position="598"/>
    </location>
</feature>
<feature type="compositionally biased region" description="Basic and acidic residues" evidence="15">
    <location>
        <begin position="428"/>
        <end position="438"/>
    </location>
</feature>
<accession>A0A9P5SJF7</accession>
<feature type="region of interest" description="Disordered" evidence="15">
    <location>
        <begin position="405"/>
        <end position="449"/>
    </location>
</feature>
<comment type="function">
    <text evidence="14">Intracellular phospholipase B that catalyzes the double deacylation of phosphatidylcholine (PC) to glycerophosphocholine (GroPCho). Plays an important role in membrane lipid homeostasis.</text>
</comment>
<dbReference type="SUPFAM" id="SSF51206">
    <property type="entry name" value="cAMP-binding domain-like"/>
    <property type="match status" value="3"/>
</dbReference>
<comment type="catalytic activity">
    <reaction evidence="14">
        <text>a 1-acyl-sn-glycero-3-phosphocholine + H2O = sn-glycerol 3-phosphocholine + a fatty acid + H(+)</text>
        <dbReference type="Rhea" id="RHEA:15177"/>
        <dbReference type="ChEBI" id="CHEBI:15377"/>
        <dbReference type="ChEBI" id="CHEBI:15378"/>
        <dbReference type="ChEBI" id="CHEBI:16870"/>
        <dbReference type="ChEBI" id="CHEBI:28868"/>
        <dbReference type="ChEBI" id="CHEBI:58168"/>
        <dbReference type="EC" id="3.1.1.5"/>
    </reaction>
</comment>
<feature type="active site" description="Proton acceptor" evidence="13">
    <location>
        <position position="1379"/>
    </location>
</feature>
<dbReference type="InterPro" id="IPR000595">
    <property type="entry name" value="cNMP-bd_dom"/>
</dbReference>
<dbReference type="InterPro" id="IPR018490">
    <property type="entry name" value="cNMP-bd_dom_sf"/>
</dbReference>
<organism evidence="18 19">
    <name type="scientific">Podila minutissima</name>
    <dbReference type="NCBI Taxonomy" id="64525"/>
    <lineage>
        <taxon>Eukaryota</taxon>
        <taxon>Fungi</taxon>
        <taxon>Fungi incertae sedis</taxon>
        <taxon>Mucoromycota</taxon>
        <taxon>Mortierellomycotina</taxon>
        <taxon>Mortierellomycetes</taxon>
        <taxon>Mortierellales</taxon>
        <taxon>Mortierellaceae</taxon>
        <taxon>Podila</taxon>
    </lineage>
</organism>
<dbReference type="InterPro" id="IPR014710">
    <property type="entry name" value="RmlC-like_jellyroll"/>
</dbReference>
<dbReference type="FunFam" id="3.40.1090.10:FF:000007">
    <property type="entry name" value="Lysophospholipase NTE1"/>
    <property type="match status" value="1"/>
</dbReference>
<feature type="active site" description="Nucleophile" evidence="13">
    <location>
        <position position="1261"/>
    </location>
</feature>
<evidence type="ECO:0000256" key="6">
    <source>
        <dbReference type="ARBA" id="ARBA00022737"/>
    </source>
</evidence>
<feature type="domain" description="PNPLA" evidence="17">
    <location>
        <begin position="1228"/>
        <end position="1392"/>
    </location>
</feature>
<evidence type="ECO:0000259" key="17">
    <source>
        <dbReference type="PROSITE" id="PS51635"/>
    </source>
</evidence>
<evidence type="ECO:0000256" key="3">
    <source>
        <dbReference type="ARBA" id="ARBA00013274"/>
    </source>
</evidence>
<dbReference type="EC" id="3.1.1.5" evidence="3 14"/>
<evidence type="ECO:0000256" key="10">
    <source>
        <dbReference type="ARBA" id="ARBA00022989"/>
    </source>
</evidence>
<dbReference type="PROSITE" id="PS51635">
    <property type="entry name" value="PNPLA"/>
    <property type="match status" value="1"/>
</dbReference>
<dbReference type="Pfam" id="PF01734">
    <property type="entry name" value="Patatin"/>
    <property type="match status" value="1"/>
</dbReference>
<dbReference type="Pfam" id="PF00027">
    <property type="entry name" value="cNMP_binding"/>
    <property type="match status" value="1"/>
</dbReference>
<feature type="short sequence motif" description="GXSXG" evidence="13">
    <location>
        <begin position="1259"/>
        <end position="1263"/>
    </location>
</feature>
<gene>
    <name evidence="18" type="primary">PNPLA6</name>
    <name evidence="18" type="ORF">BG006_008922</name>
</gene>
<keyword evidence="11 13" id="KW-0443">Lipid metabolism</keyword>
<dbReference type="PROSITE" id="PS01237">
    <property type="entry name" value="UPF0028"/>
    <property type="match status" value="1"/>
</dbReference>
<sequence length="1741" mass="193858">MDSGVDNDLAKVMAHSIESVFTAPTQTISILSKATQATIVAAAAAVAAATTPIAHVHDDHHATLDIHNNHHAYAFHHDSTFGTIPFLRSLFSFSVSVLTFMTMTVPTAVYRLLSWSFTLHLTFTTLLIAIAILCYIAWAVFRYRILTRYSRLPKASLAKHGSSFDLHPDNPFKSPKEEKEGLSYPDEFLSAFLSSIKIFGYLEQPVFHELARHLQTRRLPAGDTILQHPELEKSFYIVVDGCVQVFEKMERDHEDDEDDINNSNIDGDLSWDEHDGDYQLLNEVKNGGTLSSLFTILSLFTENVKLRHEDEPLKEFKRSDSRSRSEDPTSPTFSSSKEIDHVQENERRHPSSQHDGPTLTPHSAKKKFGHHAHAGLRQARNTIHTPTSPLSNPDHMAVFDEDDGATACESSNEGTDMTPRQSNIHGFEIPEKQPRDASRPSASRTSSYQPLKMKRRVIVAKAMVDTTLAVIPAEAFHRLTQKFPQAAAHIVQVILIRFQRVTLLTGHKYLGLTKELLRMERSINEIGSYGLPPGFFRPKTMEYLKTKFSKVRGESDDDDDHPIAIRIRNNRKRASRLSSKGATDGRSACSSPNPMSPVVDSDEHIRHGAGFSALLGDDNEEEDNYLRDQVMECLSRSIGLVQSSPAKPASLRPDLKTTGNSDYFSAMFQASLNSNSGFGSGGFPMRKTGSSTNNSDTLGVGIDDLNASNSSSTVPSVMSEMENDVEIMYYPAGATLVQEGERNAGLFFVIDGVLDVSISPKNVFGHHLSSLDLKGSLGPGTVNSNGSGNSKSSASSIQKKKPHPLFSIKAGGLAGYLSALSGYPSFVNISAHTNAYVGYLSKAALDRVMERNPTVLLTLAKRLITLVSPIVLHLDYAMEWMQVNASQVLHRQGDDSDSIYIVLNGRLRTILESEPGKIEILGEFSQGESVGELEVLMGTPFPSTLHAIRDTEVARMPKTLFNTLALRHPEITIRISRLIAQRASDAMNSGPLAKSVGVTPDSAINNSNLRTIGIMPVSSNVSIAEFADRLKGALIGIGSTATLLNHSVVMNLLGKHAFTKIGKLKLDNWLNEQEEMSQIVLYLADGGLTSPWTQTCIRQADCILLVGHGDEDPAVGDYERLLISMKTTARKELVLLHANRHCAPGSTAAWLKSRVWVHAHHHIQMPHKAPPMLGDQARKKTIMNLKEHLEKFYTNIRHNNSRKSPAFTGNRSDFARLARRLTGKTIGLVLGGGGARGIAHIGVIRALEEAGIPIDIIGGTSMGAFIGGLYARESDNVAIFGRAKMFAGRMAAKWRMVADFTYPVTSWTTGHAFNRGIWKCFSDTQIQDFWLPYYCNTTNITFSRMEMHQAGYAWRYIRASMSLSGFLPPLCDNGHMLVDGGYMDNLPVEFMKSLGANTIFAVDVGSDDDTTLQYYGDSLSGWLVLLNRWNPFSNVYRNIPNLADLQSRLAYVSSVRQLEAAKATPGMHYFKPPVQDFGTLEFGRFMEICEVGYEYGKEMIAKWNKEGRLGNFITENESSKLRRGKRIRHMSSSKITLICVLDKHPLAEAVEFDESKDSTGRDIKKEIRARMAHIIDSNLTAKQLVVWSTEIDPDTNDKEEPISAKTLRSFATRERLYLLWPSRPAIEKVRSKWIIKDVLPKDKKTVMTVKPKLDRQHAYVVVLKNHCDDYKRPETTFKLKRVFEGRRRAYRYAFMRQKELMKYVGMFKQDRISPTAFTTDLLDDIEGLDQESVQARLANLS</sequence>
<feature type="compositionally biased region" description="Basic and acidic residues" evidence="15">
    <location>
        <begin position="314"/>
        <end position="327"/>
    </location>
</feature>
<dbReference type="InterPro" id="IPR002641">
    <property type="entry name" value="PNPLA_dom"/>
</dbReference>
<dbReference type="SUPFAM" id="SSF52151">
    <property type="entry name" value="FabD/lysophospholipase-like"/>
    <property type="match status" value="1"/>
</dbReference>
<evidence type="ECO:0000256" key="13">
    <source>
        <dbReference type="PROSITE-ProRule" id="PRU01161"/>
    </source>
</evidence>
<feature type="compositionally biased region" description="Basic residues" evidence="15">
    <location>
        <begin position="363"/>
        <end position="372"/>
    </location>
</feature>
<keyword evidence="7 13" id="KW-0378">Hydrolase</keyword>
<feature type="compositionally biased region" description="Polar residues" evidence="15">
    <location>
        <begin position="440"/>
        <end position="449"/>
    </location>
</feature>
<dbReference type="Proteomes" id="UP000696485">
    <property type="component" value="Unassembled WGS sequence"/>
</dbReference>
<comment type="similarity">
    <text evidence="2 14">Belongs to the NTE family.</text>
</comment>
<keyword evidence="12 14" id="KW-0472">Membrane</keyword>
<dbReference type="GO" id="GO:0004622">
    <property type="term" value="F:phosphatidylcholine lysophospholipase activity"/>
    <property type="evidence" value="ECO:0007669"/>
    <property type="project" value="UniProtKB-EC"/>
</dbReference>
<keyword evidence="6" id="KW-0677">Repeat</keyword>
<dbReference type="Pfam" id="PF24179">
    <property type="entry name" value="NTE_Ploop"/>
    <property type="match status" value="1"/>
</dbReference>
<dbReference type="Gene3D" id="2.60.120.10">
    <property type="entry name" value="Jelly Rolls"/>
    <property type="match status" value="3"/>
</dbReference>
<feature type="transmembrane region" description="Helical" evidence="14">
    <location>
        <begin position="119"/>
        <end position="141"/>
    </location>
</feature>
<dbReference type="GO" id="GO:0016042">
    <property type="term" value="P:lipid catabolic process"/>
    <property type="evidence" value="ECO:0007669"/>
    <property type="project" value="UniProtKB-UniRule"/>
</dbReference>
<keyword evidence="9 13" id="KW-0442">Lipid degradation</keyword>
<dbReference type="EMBL" id="JAAAUY010000624">
    <property type="protein sequence ID" value="KAF9327826.1"/>
    <property type="molecule type" value="Genomic_DNA"/>
</dbReference>
<feature type="domain" description="Cyclic nucleotide-binding" evidence="16">
    <location>
        <begin position="877"/>
        <end position="982"/>
    </location>
</feature>
<evidence type="ECO:0000256" key="9">
    <source>
        <dbReference type="ARBA" id="ARBA00022963"/>
    </source>
</evidence>
<keyword evidence="5 14" id="KW-0812">Transmembrane</keyword>
<dbReference type="GO" id="GO:0046470">
    <property type="term" value="P:phosphatidylcholine metabolic process"/>
    <property type="evidence" value="ECO:0007669"/>
    <property type="project" value="InterPro"/>
</dbReference>
<evidence type="ECO:0000313" key="19">
    <source>
        <dbReference type="Proteomes" id="UP000696485"/>
    </source>
</evidence>
<evidence type="ECO:0000256" key="5">
    <source>
        <dbReference type="ARBA" id="ARBA00022692"/>
    </source>
</evidence>
<feature type="short sequence motif" description="GXGXXG" evidence="13">
    <location>
        <begin position="1232"/>
        <end position="1237"/>
    </location>
</feature>
<feature type="short sequence motif" description="DGA/G" evidence="13">
    <location>
        <begin position="1379"/>
        <end position="1381"/>
    </location>
</feature>
<dbReference type="PANTHER" id="PTHR14226">
    <property type="entry name" value="NEUROPATHY TARGET ESTERASE/SWISS CHEESE D.MELANOGASTER"/>
    <property type="match status" value="1"/>
</dbReference>
<feature type="transmembrane region" description="Helical" evidence="14">
    <location>
        <begin position="90"/>
        <end position="113"/>
    </location>
</feature>
<evidence type="ECO:0000259" key="16">
    <source>
        <dbReference type="PROSITE" id="PS50042"/>
    </source>
</evidence>
<dbReference type="PROSITE" id="PS50042">
    <property type="entry name" value="CNMP_BINDING_3"/>
    <property type="match status" value="3"/>
</dbReference>
<reference evidence="18" key="1">
    <citation type="journal article" date="2020" name="Fungal Divers.">
        <title>Resolving the Mortierellaceae phylogeny through synthesis of multi-gene phylogenetics and phylogenomics.</title>
        <authorList>
            <person name="Vandepol N."/>
            <person name="Liber J."/>
            <person name="Desiro A."/>
            <person name="Na H."/>
            <person name="Kennedy M."/>
            <person name="Barry K."/>
            <person name="Grigoriev I.V."/>
            <person name="Miller A.N."/>
            <person name="O'Donnell K."/>
            <person name="Stajich J.E."/>
            <person name="Bonito G."/>
        </authorList>
    </citation>
    <scope>NUCLEOTIDE SEQUENCE</scope>
    <source>
        <strain evidence="18">NVP1</strain>
    </source>
</reference>
<keyword evidence="10 14" id="KW-1133">Transmembrane helix</keyword>
<keyword evidence="19" id="KW-1185">Reference proteome</keyword>
<evidence type="ECO:0000256" key="14">
    <source>
        <dbReference type="RuleBase" id="RU362043"/>
    </source>
</evidence>
<name>A0A9P5SJF7_9FUNG</name>
<evidence type="ECO:0000256" key="8">
    <source>
        <dbReference type="ARBA" id="ARBA00022824"/>
    </source>
</evidence>
<comment type="caution">
    <text evidence="18">The sequence shown here is derived from an EMBL/GenBank/DDBJ whole genome shotgun (WGS) entry which is preliminary data.</text>
</comment>
<evidence type="ECO:0000256" key="11">
    <source>
        <dbReference type="ARBA" id="ARBA00023098"/>
    </source>
</evidence>
<feature type="compositionally biased region" description="Polar residues" evidence="15">
    <location>
        <begin position="408"/>
        <end position="424"/>
    </location>
</feature>
<dbReference type="PANTHER" id="PTHR14226:SF29">
    <property type="entry name" value="NEUROPATHY TARGET ESTERASE SWS"/>
    <property type="match status" value="1"/>
</dbReference>
<evidence type="ECO:0000256" key="12">
    <source>
        <dbReference type="ARBA" id="ARBA00023136"/>
    </source>
</evidence>
<evidence type="ECO:0000256" key="1">
    <source>
        <dbReference type="ARBA" id="ARBA00004586"/>
    </source>
</evidence>
<dbReference type="InterPro" id="IPR001423">
    <property type="entry name" value="LysoPLipase_patatin_CS"/>
</dbReference>
<feature type="compositionally biased region" description="Basic and acidic residues" evidence="15">
    <location>
        <begin position="337"/>
        <end position="349"/>
    </location>
</feature>
<dbReference type="InterPro" id="IPR016035">
    <property type="entry name" value="Acyl_Trfase/lysoPLipase"/>
</dbReference>
<comment type="subcellular location">
    <subcellularLocation>
        <location evidence="1 14">Endoplasmic reticulum membrane</location>
    </subcellularLocation>
</comment>
<dbReference type="InterPro" id="IPR050301">
    <property type="entry name" value="NTE"/>
</dbReference>
<evidence type="ECO:0000313" key="18">
    <source>
        <dbReference type="EMBL" id="KAF9327826.1"/>
    </source>
</evidence>
<feature type="region of interest" description="Disordered" evidence="15">
    <location>
        <begin position="314"/>
        <end position="372"/>
    </location>
</feature>
<dbReference type="Gene3D" id="3.40.1090.10">
    <property type="entry name" value="Cytosolic phospholipase A2 catalytic domain"/>
    <property type="match status" value="2"/>
</dbReference>
<dbReference type="SMART" id="SM00100">
    <property type="entry name" value="cNMP"/>
    <property type="match status" value="2"/>
</dbReference>
<evidence type="ECO:0000256" key="2">
    <source>
        <dbReference type="ARBA" id="ARBA00006636"/>
    </source>
</evidence>
<dbReference type="InterPro" id="IPR056556">
    <property type="entry name" value="NTE1_P-loop_dom"/>
</dbReference>
<proteinExistence type="inferred from homology"/>
<evidence type="ECO:0000256" key="7">
    <source>
        <dbReference type="ARBA" id="ARBA00022801"/>
    </source>
</evidence>
<protein>
    <recommendedName>
        <fullName evidence="4 14">Lysophospholipase NTE1</fullName>
        <ecNumber evidence="3 14">3.1.1.5</ecNumber>
    </recommendedName>
    <alternativeName>
        <fullName evidence="14">Intracellular phospholipase B</fullName>
    </alternativeName>
</protein>
<feature type="domain" description="Cyclic nucleotide-binding" evidence="16">
    <location>
        <begin position="198"/>
        <end position="270"/>
    </location>
</feature>